<evidence type="ECO:0000313" key="3">
    <source>
        <dbReference type="EMBL" id="QIS32051.1"/>
    </source>
</evidence>
<evidence type="ECO:0000313" key="2">
    <source>
        <dbReference type="EMBL" id="QIS31935.1"/>
    </source>
</evidence>
<dbReference type="EMBL" id="MT108213">
    <property type="protein sequence ID" value="QJS02640.1"/>
    <property type="molecule type" value="Genomic_DNA"/>
</dbReference>
<organism evidence="3">
    <name type="scientific">Klebsiella pneumoniae</name>
    <dbReference type="NCBI Taxonomy" id="573"/>
    <lineage>
        <taxon>Bacteria</taxon>
        <taxon>Pseudomonadati</taxon>
        <taxon>Pseudomonadota</taxon>
        <taxon>Gammaproteobacteria</taxon>
        <taxon>Enterobacterales</taxon>
        <taxon>Enterobacteriaceae</taxon>
        <taxon>Klebsiella/Raoultella group</taxon>
        <taxon>Klebsiella</taxon>
        <taxon>Klebsiella pneumoniae complex</taxon>
    </lineage>
</organism>
<geneLocation type="plasmid" evidence="3">
    <name>pZZ40-KPC</name>
</geneLocation>
<name>A0A6M3HCN2_KLEPN</name>
<reference evidence="2" key="1">
    <citation type="submission" date="2019-12" db="EMBL/GenBank/DDBJ databases">
        <title>Compelete sequence of pZZ41-KPC.</title>
        <authorList>
            <person name="Zhou D."/>
        </authorList>
    </citation>
    <scope>NUCLEOTIDE SEQUENCE</scope>
    <source>
        <strain evidence="2">ZZ41</strain>
        <plasmid evidence="2">pZZ41-KPC</plasmid>
    </source>
</reference>
<evidence type="ECO:0000256" key="1">
    <source>
        <dbReference type="SAM" id="MobiDB-lite"/>
    </source>
</evidence>
<accession>A0A6M3HCN2</accession>
<keyword evidence="3" id="KW-0614">Plasmid</keyword>
<dbReference type="EMBL" id="MN891679">
    <property type="protein sequence ID" value="QIS32051.1"/>
    <property type="molecule type" value="Genomic_DNA"/>
</dbReference>
<proteinExistence type="predicted"/>
<reference evidence="4" key="3">
    <citation type="submission" date="2020-02" db="EMBL/GenBank/DDBJ databases">
        <title>Compelete sequence of pZZ100-KPC.</title>
        <authorList>
            <person name="Zhou D."/>
        </authorList>
    </citation>
    <scope>NUCLEOTIDE SEQUENCE</scope>
    <source>
        <strain evidence="4">ZZ100</strain>
        <plasmid evidence="4">pZZ100-KPC</plasmid>
    </source>
</reference>
<dbReference type="EMBL" id="MN891677">
    <property type="protein sequence ID" value="QIS31935.1"/>
    <property type="molecule type" value="Genomic_DNA"/>
</dbReference>
<dbReference type="AlphaFoldDB" id="A0A6M3HCN2"/>
<sequence length="328" mass="36311">MNIQTSSEQNESQGSVSVSLKGIPTDQGLALKEVARARDINQSALLREMVNASMGSILHVFCLKSPLVASLDQDIAQYNGCTVLPAWGSVPPAPQFEAAYRDLLGIHTEDDLTRILLRNAQYLRMRTSQVMPRGQQFYGGTALYFALFCDVAGRDEQTIEAFWASIARFWAAWYRRQDYYLQINQLRGVMGKTPANGLSEAHAKGVYSRVSVFQDESGQKGLSQVLLTLRTENTRDLPAGAFDQFQLPGCNGHILTPDPGYGTPYIFPNNAYVLGFRFREESCSLHCYSVEHAPIGDTQTLSELAQALVDGVDETLRAYAATIPVNQR</sequence>
<reference evidence="3" key="2">
    <citation type="submission" date="2019-12" db="EMBL/GenBank/DDBJ databases">
        <authorList>
            <person name="Zhou D."/>
        </authorList>
    </citation>
    <scope>NUCLEOTIDE SEQUENCE</scope>
    <source>
        <strain evidence="3">ZZ40</strain>
        <plasmid evidence="3">pZZ40-KPC</plasmid>
    </source>
</reference>
<dbReference type="RefSeq" id="WP_223289723.1">
    <property type="nucleotide sequence ID" value="NZ_CP063148.1"/>
</dbReference>
<evidence type="ECO:0000313" key="4">
    <source>
        <dbReference type="EMBL" id="QJS02640.1"/>
    </source>
</evidence>
<protein>
    <submittedName>
        <fullName evidence="3">Uncharacterized protein</fullName>
    </submittedName>
</protein>
<feature type="region of interest" description="Disordered" evidence="1">
    <location>
        <begin position="1"/>
        <end position="20"/>
    </location>
</feature>
<geneLocation type="plasmid" evidence="2">
    <name>pZZ41-KPC</name>
</geneLocation>
<geneLocation type="plasmid" evidence="4">
    <name>pZZ100-KPC</name>
</geneLocation>
<feature type="compositionally biased region" description="Polar residues" evidence="1">
    <location>
        <begin position="1"/>
        <end position="18"/>
    </location>
</feature>